<dbReference type="Proteomes" id="UP001434737">
    <property type="component" value="Chromosome"/>
</dbReference>
<keyword evidence="2 4" id="KW-0963">Cytoplasm</keyword>
<comment type="subcellular location">
    <subcellularLocation>
        <location evidence="1 4">Cytoplasm</location>
    </subcellularLocation>
</comment>
<gene>
    <name evidence="4" type="primary">napD</name>
    <name evidence="5" type="ORF">V3I05_01955</name>
</gene>
<protein>
    <recommendedName>
        <fullName evidence="4">Chaperone NapD</fullName>
    </recommendedName>
    <alternativeName>
        <fullName evidence="4">NapA signal peptide-binding chaperone NapD</fullName>
    </alternativeName>
</protein>
<dbReference type="Pfam" id="PF03927">
    <property type="entry name" value="NapD"/>
    <property type="match status" value="1"/>
</dbReference>
<dbReference type="RefSeq" id="WP_300446757.1">
    <property type="nucleotide sequence ID" value="NZ_CP145316.1"/>
</dbReference>
<evidence type="ECO:0000256" key="3">
    <source>
        <dbReference type="ARBA" id="ARBA00023186"/>
    </source>
</evidence>
<dbReference type="InterPro" id="IPR005623">
    <property type="entry name" value="Chaperone_NapD_NO3_reduct"/>
</dbReference>
<proteinExistence type="inferred from homology"/>
<dbReference type="EMBL" id="CP145316">
    <property type="protein sequence ID" value="XAM18468.1"/>
    <property type="molecule type" value="Genomic_DNA"/>
</dbReference>
<organism evidence="5 6">
    <name type="scientific">Helicobacter mastomyrinus</name>
    <dbReference type="NCBI Taxonomy" id="287948"/>
    <lineage>
        <taxon>Bacteria</taxon>
        <taxon>Pseudomonadati</taxon>
        <taxon>Campylobacterota</taxon>
        <taxon>Epsilonproteobacteria</taxon>
        <taxon>Campylobacterales</taxon>
        <taxon>Helicobacteraceae</taxon>
        <taxon>Helicobacter</taxon>
    </lineage>
</organism>
<name>A0ABZ3F8G7_9HELI</name>
<evidence type="ECO:0000256" key="4">
    <source>
        <dbReference type="HAMAP-Rule" id="MF_02200"/>
    </source>
</evidence>
<evidence type="ECO:0000256" key="2">
    <source>
        <dbReference type="ARBA" id="ARBA00022490"/>
    </source>
</evidence>
<evidence type="ECO:0000313" key="5">
    <source>
        <dbReference type="EMBL" id="XAM18468.1"/>
    </source>
</evidence>
<dbReference type="HAMAP" id="MF_02200">
    <property type="entry name" value="NapD"/>
    <property type="match status" value="1"/>
</dbReference>
<dbReference type="Gene3D" id="3.30.70.920">
    <property type="match status" value="1"/>
</dbReference>
<dbReference type="PIRSF" id="PIRSF020431">
    <property type="entry name" value="UCP020431_NapD"/>
    <property type="match status" value="1"/>
</dbReference>
<comment type="function">
    <text evidence="4">Chaperone for NapA, the catalytic subunit of the periplasmic nitrate reductase. It binds directly and specifically to the twin-arginine signal peptide of NapA, preventing premature interaction with the Tat translocase and premature export.</text>
</comment>
<evidence type="ECO:0000256" key="1">
    <source>
        <dbReference type="ARBA" id="ARBA00004496"/>
    </source>
</evidence>
<evidence type="ECO:0000313" key="6">
    <source>
        <dbReference type="Proteomes" id="UP001434737"/>
    </source>
</evidence>
<reference evidence="5 6" key="1">
    <citation type="submission" date="2024-02" db="EMBL/GenBank/DDBJ databases">
        <title>Genome and pathogenicity analysis of Helicobacter mastomyrinus isolated from mice.</title>
        <authorList>
            <person name="Zhu L."/>
        </authorList>
    </citation>
    <scope>NUCLEOTIDE SEQUENCE [LARGE SCALE GENOMIC DNA]</scope>
    <source>
        <strain evidence="5 6">Hm-17</strain>
    </source>
</reference>
<comment type="similarity">
    <text evidence="4">Belongs to the NapD family.</text>
</comment>
<dbReference type="PANTHER" id="PTHR38603:SF1">
    <property type="entry name" value="CHAPERONE NAPD"/>
    <property type="match status" value="1"/>
</dbReference>
<keyword evidence="3 4" id="KW-0143">Chaperone</keyword>
<dbReference type="PANTHER" id="PTHR38603">
    <property type="entry name" value="CHAPERONE NAPD"/>
    <property type="match status" value="1"/>
</dbReference>
<comment type="subunit">
    <text evidence="4">Interacts with the cytoplasmic NapA precursor.</text>
</comment>
<sequence length="120" mass="13188">MNISSIVVKTTKDSFNAVKASIREIKGCEIYIEDEATAQLIVVLEAPSTEEEMAINKHLESLAGVVSANMHYAYQEEELNARLQTNSDGVCEFLNDDSIPAENITYAGSIAHLMGKTKKH</sequence>
<accession>A0ABZ3F8G7</accession>
<keyword evidence="6" id="KW-1185">Reference proteome</keyword>